<feature type="domain" description="HTH gntR-type" evidence="5">
    <location>
        <begin position="30"/>
        <end position="97"/>
    </location>
</feature>
<keyword evidence="7" id="KW-1185">Reference proteome</keyword>
<dbReference type="InterPro" id="IPR000524">
    <property type="entry name" value="Tscrpt_reg_HTH_GntR"/>
</dbReference>
<dbReference type="GO" id="GO:0003677">
    <property type="term" value="F:DNA binding"/>
    <property type="evidence" value="ECO:0007669"/>
    <property type="project" value="UniProtKB-KW"/>
</dbReference>
<dbReference type="EMBL" id="VWPJ01000003">
    <property type="protein sequence ID" value="KAA5606596.1"/>
    <property type="molecule type" value="Genomic_DNA"/>
</dbReference>
<dbReference type="PANTHER" id="PTHR43537:SF5">
    <property type="entry name" value="UXU OPERON TRANSCRIPTIONAL REGULATOR"/>
    <property type="match status" value="1"/>
</dbReference>
<evidence type="ECO:0000256" key="3">
    <source>
        <dbReference type="ARBA" id="ARBA00023163"/>
    </source>
</evidence>
<dbReference type="SMART" id="SM00345">
    <property type="entry name" value="HTH_GNTR"/>
    <property type="match status" value="2"/>
</dbReference>
<organism evidence="6 7">
    <name type="scientific">Roseospira marina</name>
    <dbReference type="NCBI Taxonomy" id="140057"/>
    <lineage>
        <taxon>Bacteria</taxon>
        <taxon>Pseudomonadati</taxon>
        <taxon>Pseudomonadota</taxon>
        <taxon>Alphaproteobacteria</taxon>
        <taxon>Rhodospirillales</taxon>
        <taxon>Rhodospirillaceae</taxon>
        <taxon>Roseospira</taxon>
    </lineage>
</organism>
<gene>
    <name evidence="6" type="ORF">F1188_04450</name>
</gene>
<keyword evidence="1" id="KW-0805">Transcription regulation</keyword>
<dbReference type="InterPro" id="IPR036390">
    <property type="entry name" value="WH_DNA-bd_sf"/>
</dbReference>
<dbReference type="InterPro" id="IPR036388">
    <property type="entry name" value="WH-like_DNA-bd_sf"/>
</dbReference>
<dbReference type="SMART" id="SM00895">
    <property type="entry name" value="FCD"/>
    <property type="match status" value="1"/>
</dbReference>
<reference evidence="6 7" key="1">
    <citation type="submission" date="2019-09" db="EMBL/GenBank/DDBJ databases">
        <title>Genome sequence of Roseospira marina, one of the more divergent members of the non-sulfur purple photosynthetic bacterial family, the Rhodospirillaceae.</title>
        <authorList>
            <person name="Meyer T."/>
            <person name="Kyndt J."/>
        </authorList>
    </citation>
    <scope>NUCLEOTIDE SEQUENCE [LARGE SCALE GENOMIC DNA]</scope>
    <source>
        <strain evidence="6 7">DSM 15113</strain>
    </source>
</reference>
<dbReference type="SUPFAM" id="SSF48008">
    <property type="entry name" value="GntR ligand-binding domain-like"/>
    <property type="match status" value="1"/>
</dbReference>
<protein>
    <submittedName>
        <fullName evidence="6">GntR family transcriptional regulator</fullName>
    </submittedName>
</protein>
<feature type="compositionally biased region" description="Basic and acidic residues" evidence="4">
    <location>
        <begin position="1"/>
        <end position="17"/>
    </location>
</feature>
<dbReference type="CDD" id="cd07377">
    <property type="entry name" value="WHTH_GntR"/>
    <property type="match status" value="1"/>
</dbReference>
<dbReference type="PROSITE" id="PS50949">
    <property type="entry name" value="HTH_GNTR"/>
    <property type="match status" value="1"/>
</dbReference>
<proteinExistence type="predicted"/>
<dbReference type="Gene3D" id="1.10.10.10">
    <property type="entry name" value="Winged helix-like DNA-binding domain superfamily/Winged helix DNA-binding domain"/>
    <property type="match status" value="1"/>
</dbReference>
<comment type="caution">
    <text evidence="6">The sequence shown here is derived from an EMBL/GenBank/DDBJ whole genome shotgun (WGS) entry which is preliminary data.</text>
</comment>
<evidence type="ECO:0000256" key="1">
    <source>
        <dbReference type="ARBA" id="ARBA00023015"/>
    </source>
</evidence>
<dbReference type="Proteomes" id="UP000324065">
    <property type="component" value="Unassembled WGS sequence"/>
</dbReference>
<dbReference type="AlphaFoldDB" id="A0A5M6IE88"/>
<evidence type="ECO:0000313" key="7">
    <source>
        <dbReference type="Proteomes" id="UP000324065"/>
    </source>
</evidence>
<dbReference type="GO" id="GO:0003700">
    <property type="term" value="F:DNA-binding transcription factor activity"/>
    <property type="evidence" value="ECO:0007669"/>
    <property type="project" value="InterPro"/>
</dbReference>
<dbReference type="Pfam" id="PF00392">
    <property type="entry name" value="GntR"/>
    <property type="match status" value="1"/>
</dbReference>
<evidence type="ECO:0000256" key="4">
    <source>
        <dbReference type="SAM" id="MobiDB-lite"/>
    </source>
</evidence>
<dbReference type="PANTHER" id="PTHR43537">
    <property type="entry name" value="TRANSCRIPTIONAL REGULATOR, GNTR FAMILY"/>
    <property type="match status" value="1"/>
</dbReference>
<dbReference type="PRINTS" id="PR00035">
    <property type="entry name" value="HTHGNTR"/>
</dbReference>
<dbReference type="Pfam" id="PF07729">
    <property type="entry name" value="FCD"/>
    <property type="match status" value="1"/>
</dbReference>
<dbReference type="InterPro" id="IPR011711">
    <property type="entry name" value="GntR_C"/>
</dbReference>
<accession>A0A5M6IE88</accession>
<sequence>MRMRRGPSEKTTAKQRGETTGPPTPERGHGRRQVDMAQRILAFIRQESLEQGAPLRELKLAEHFGVSRTPIRNALKLLEEEGVVRIEPNVGTFVALSADDLRGVSLVLPPSEDDQLYLRISEDRLSGRLPERVTQVEIQRLYDLDRLTTERVLGRMAEEGLMVRNTGQGWSFLPTLDSHRARRASYQLRRAIEPAAILVPEFKPDRQALAGLRREHEALLECERRGERISGPELYRIDALFHETIVEFSGNPLFVQAIQQQNRMRRMLEHRGNENRRRVSSWCQEHLGIIAALEHGFVQEASFLLTIHLDRANSAAAEIPASDSDSDSGAAA</sequence>
<dbReference type="Gene3D" id="1.20.120.530">
    <property type="entry name" value="GntR ligand-binding domain-like"/>
    <property type="match status" value="1"/>
</dbReference>
<name>A0A5M6IE88_9PROT</name>
<feature type="region of interest" description="Disordered" evidence="4">
    <location>
        <begin position="1"/>
        <end position="32"/>
    </location>
</feature>
<dbReference type="OrthoDB" id="7005926at2"/>
<dbReference type="InterPro" id="IPR008920">
    <property type="entry name" value="TF_FadR/GntR_C"/>
</dbReference>
<keyword evidence="3" id="KW-0804">Transcription</keyword>
<evidence type="ECO:0000313" key="6">
    <source>
        <dbReference type="EMBL" id="KAA5606596.1"/>
    </source>
</evidence>
<evidence type="ECO:0000259" key="5">
    <source>
        <dbReference type="PROSITE" id="PS50949"/>
    </source>
</evidence>
<keyword evidence="2" id="KW-0238">DNA-binding</keyword>
<evidence type="ECO:0000256" key="2">
    <source>
        <dbReference type="ARBA" id="ARBA00023125"/>
    </source>
</evidence>
<dbReference type="SUPFAM" id="SSF46785">
    <property type="entry name" value="Winged helix' DNA-binding domain"/>
    <property type="match status" value="1"/>
</dbReference>